<accession>A0A0C9TZX3</accession>
<dbReference type="SUPFAM" id="SSF53474">
    <property type="entry name" value="alpha/beta-Hydrolases"/>
    <property type="match status" value="1"/>
</dbReference>
<dbReference type="PANTHER" id="PTHR46118">
    <property type="entry name" value="PROTEIN ABHD11"/>
    <property type="match status" value="1"/>
</dbReference>
<comment type="similarity">
    <text evidence="1">Belongs to the AB hydrolase superfamily.</text>
</comment>
<proteinExistence type="inferred from homology"/>
<feature type="domain" description="AB hydrolase-1" evidence="3">
    <location>
        <begin position="29"/>
        <end position="105"/>
    </location>
</feature>
<dbReference type="Gene3D" id="3.40.50.1820">
    <property type="entry name" value="alpha/beta hydrolase"/>
    <property type="match status" value="1"/>
</dbReference>
<dbReference type="GO" id="GO:0005739">
    <property type="term" value="C:mitochondrion"/>
    <property type="evidence" value="ECO:0007669"/>
    <property type="project" value="TreeGrafter"/>
</dbReference>
<protein>
    <recommendedName>
        <fullName evidence="3">AB hydrolase-1 domain-containing protein</fullName>
    </recommendedName>
</protein>
<evidence type="ECO:0000256" key="1">
    <source>
        <dbReference type="ARBA" id="ARBA00008645"/>
    </source>
</evidence>
<dbReference type="EMBL" id="KN838521">
    <property type="protein sequence ID" value="KIJ22252.1"/>
    <property type="molecule type" value="Genomic_DNA"/>
</dbReference>
<dbReference type="HOGENOM" id="CLU_174466_0_0_1"/>
<evidence type="ECO:0000313" key="4">
    <source>
        <dbReference type="EMBL" id="KIJ22252.1"/>
    </source>
</evidence>
<keyword evidence="5" id="KW-1185">Reference proteome</keyword>
<dbReference type="GO" id="GO:0052689">
    <property type="term" value="F:carboxylic ester hydrolase activity"/>
    <property type="evidence" value="ECO:0007669"/>
    <property type="project" value="TreeGrafter"/>
</dbReference>
<dbReference type="AlphaFoldDB" id="A0A0C9TZX3"/>
<evidence type="ECO:0000313" key="5">
    <source>
        <dbReference type="Proteomes" id="UP000054279"/>
    </source>
</evidence>
<dbReference type="Pfam" id="PF00561">
    <property type="entry name" value="Abhydrolase_1"/>
    <property type="match status" value="1"/>
</dbReference>
<dbReference type="InterPro" id="IPR029058">
    <property type="entry name" value="AB_hydrolase_fold"/>
</dbReference>
<sequence length="109" mass="12220">MVFCECHYSFTLVFTQSNKYTQCFTIRSGSKQNWRSLSKTLAASLNTDVYSLDLRNHGTSPHSSVMDYSTMAADVIHFCHKHHLKNVSLLGHSMGGKVVMALALRPDLP</sequence>
<organism evidence="4 5">
    <name type="scientific">Sphaerobolus stellatus (strain SS14)</name>
    <dbReference type="NCBI Taxonomy" id="990650"/>
    <lineage>
        <taxon>Eukaryota</taxon>
        <taxon>Fungi</taxon>
        <taxon>Dikarya</taxon>
        <taxon>Basidiomycota</taxon>
        <taxon>Agaricomycotina</taxon>
        <taxon>Agaricomycetes</taxon>
        <taxon>Phallomycetidae</taxon>
        <taxon>Geastrales</taxon>
        <taxon>Sphaerobolaceae</taxon>
        <taxon>Sphaerobolus</taxon>
    </lineage>
</organism>
<gene>
    <name evidence="4" type="ORF">M422DRAFT_197393</name>
</gene>
<reference evidence="4 5" key="1">
    <citation type="submission" date="2014-06" db="EMBL/GenBank/DDBJ databases">
        <title>Evolutionary Origins and Diversification of the Mycorrhizal Mutualists.</title>
        <authorList>
            <consortium name="DOE Joint Genome Institute"/>
            <consortium name="Mycorrhizal Genomics Consortium"/>
            <person name="Kohler A."/>
            <person name="Kuo A."/>
            <person name="Nagy L.G."/>
            <person name="Floudas D."/>
            <person name="Copeland A."/>
            <person name="Barry K.W."/>
            <person name="Cichocki N."/>
            <person name="Veneault-Fourrey C."/>
            <person name="LaButti K."/>
            <person name="Lindquist E.A."/>
            <person name="Lipzen A."/>
            <person name="Lundell T."/>
            <person name="Morin E."/>
            <person name="Murat C."/>
            <person name="Riley R."/>
            <person name="Ohm R."/>
            <person name="Sun H."/>
            <person name="Tunlid A."/>
            <person name="Henrissat B."/>
            <person name="Grigoriev I.V."/>
            <person name="Hibbett D.S."/>
            <person name="Martin F."/>
        </authorList>
    </citation>
    <scope>NUCLEOTIDE SEQUENCE [LARGE SCALE GENOMIC DNA]</scope>
    <source>
        <strain evidence="4 5">SS14</strain>
    </source>
</reference>
<dbReference type="Proteomes" id="UP000054279">
    <property type="component" value="Unassembled WGS sequence"/>
</dbReference>
<evidence type="ECO:0000259" key="3">
    <source>
        <dbReference type="Pfam" id="PF00561"/>
    </source>
</evidence>
<keyword evidence="2" id="KW-0378">Hydrolase</keyword>
<evidence type="ECO:0000256" key="2">
    <source>
        <dbReference type="ARBA" id="ARBA00022801"/>
    </source>
</evidence>
<name>A0A0C9TZX3_SPHS4</name>
<feature type="non-terminal residue" evidence="4">
    <location>
        <position position="109"/>
    </location>
</feature>
<dbReference type="OrthoDB" id="8119704at2759"/>
<dbReference type="InterPro" id="IPR000073">
    <property type="entry name" value="AB_hydrolase_1"/>
</dbReference>
<dbReference type="PANTHER" id="PTHR46118:SF4">
    <property type="entry name" value="PROTEIN ABHD11"/>
    <property type="match status" value="1"/>
</dbReference>